<accession>A0A2S7F3B6</accession>
<proteinExistence type="predicted"/>
<evidence type="ECO:0000313" key="6">
    <source>
        <dbReference type="Proteomes" id="UP000238261"/>
    </source>
</evidence>
<reference evidence="6" key="1">
    <citation type="submission" date="2016-08" db="EMBL/GenBank/DDBJ databases">
        <authorList>
            <person name="Merda D."/>
            <person name="Briand M."/>
            <person name="Taghouti G."/>
            <person name="Carrere S."/>
            <person name="Gouzy J."/>
            <person name="Portier P."/>
            <person name="Jacques M.-A."/>
            <person name="Fischer-Le Saux M."/>
        </authorList>
    </citation>
    <scope>NUCLEOTIDE SEQUENCE [LARGE SCALE GENOMIC DNA]</scope>
    <source>
        <strain evidence="6">CFBP1156</strain>
    </source>
</reference>
<dbReference type="OrthoDB" id="9781034at2"/>
<keyword evidence="6" id="KW-1185">Reference proteome</keyword>
<evidence type="ECO:0000313" key="5">
    <source>
        <dbReference type="EMBL" id="PPU99931.1"/>
    </source>
</evidence>
<keyword evidence="1 5" id="KW-0808">Transferase</keyword>
<keyword evidence="2" id="KW-0677">Repeat</keyword>
<dbReference type="Proteomes" id="UP000238261">
    <property type="component" value="Unassembled WGS sequence"/>
</dbReference>
<evidence type="ECO:0000256" key="2">
    <source>
        <dbReference type="ARBA" id="ARBA00022737"/>
    </source>
</evidence>
<dbReference type="SUPFAM" id="SSF52821">
    <property type="entry name" value="Rhodanese/Cell cycle control phosphatase"/>
    <property type="match status" value="2"/>
</dbReference>
<evidence type="ECO:0000256" key="3">
    <source>
        <dbReference type="SAM" id="MobiDB-lite"/>
    </source>
</evidence>
<feature type="compositionally biased region" description="Low complexity" evidence="3">
    <location>
        <begin position="302"/>
        <end position="314"/>
    </location>
</feature>
<dbReference type="SMART" id="SM00450">
    <property type="entry name" value="RHOD"/>
    <property type="match status" value="2"/>
</dbReference>
<dbReference type="InterPro" id="IPR001763">
    <property type="entry name" value="Rhodanese-like_dom"/>
</dbReference>
<sequence>MSAPATPLIDVATLAAQLDAPRLRLFDASVELPAPRFDGDYRPASGADGWRQAHIPGARHADLLHALSDPQAGFGFALPERAALLAALQRLGIGDGCLPVLYDRSDGFWAARLWWMLRSVGIDAQVLDGGWRAWRGAGLPSASGEPATPASASASAMLTAAPRPAAWVDRRYIEAVLAGDAAGTLVCALSAPLFAGRAPSRYARRGHIPGSRNLPARALFDAAGHYLPPAQLARILAPLQAAARPLLLYCGGGISAAAVGLALSLLGETAVAVYDGSLQEWAADPALPLVALANVSSASERASDADAGAAMPRATDGSPTDAAEPRR</sequence>
<gene>
    <name evidence="5" type="ORF">XhyaCFBP1156_01930</name>
</gene>
<feature type="region of interest" description="Disordered" evidence="3">
    <location>
        <begin position="302"/>
        <end position="327"/>
    </location>
</feature>
<dbReference type="AlphaFoldDB" id="A0A2S7F3B6"/>
<dbReference type="CDD" id="cd01448">
    <property type="entry name" value="TST_Repeat_1"/>
    <property type="match status" value="1"/>
</dbReference>
<name>A0A2S7F3B6_9XANT</name>
<feature type="domain" description="Rhodanese" evidence="4">
    <location>
        <begin position="190"/>
        <end position="290"/>
    </location>
</feature>
<dbReference type="Gene3D" id="3.40.250.10">
    <property type="entry name" value="Rhodanese-like domain"/>
    <property type="match status" value="2"/>
</dbReference>
<comment type="caution">
    <text evidence="5">The sequence shown here is derived from an EMBL/GenBank/DDBJ whole genome shotgun (WGS) entry which is preliminary data.</text>
</comment>
<organism evidence="5 6">
    <name type="scientific">Xanthomonas hyacinthi</name>
    <dbReference type="NCBI Taxonomy" id="56455"/>
    <lineage>
        <taxon>Bacteria</taxon>
        <taxon>Pseudomonadati</taxon>
        <taxon>Pseudomonadota</taxon>
        <taxon>Gammaproteobacteria</taxon>
        <taxon>Lysobacterales</taxon>
        <taxon>Lysobacteraceae</taxon>
        <taxon>Xanthomonas</taxon>
    </lineage>
</organism>
<dbReference type="EMBL" id="MDEG01000001">
    <property type="protein sequence ID" value="PPU99931.1"/>
    <property type="molecule type" value="Genomic_DNA"/>
</dbReference>
<evidence type="ECO:0000256" key="1">
    <source>
        <dbReference type="ARBA" id="ARBA00022679"/>
    </source>
</evidence>
<evidence type="ECO:0000259" key="4">
    <source>
        <dbReference type="PROSITE" id="PS50206"/>
    </source>
</evidence>
<dbReference type="GO" id="GO:0004792">
    <property type="term" value="F:thiosulfate-cyanide sulfurtransferase activity"/>
    <property type="evidence" value="ECO:0007669"/>
    <property type="project" value="TreeGrafter"/>
</dbReference>
<dbReference type="PROSITE" id="PS50206">
    <property type="entry name" value="RHODANESE_3"/>
    <property type="match status" value="2"/>
</dbReference>
<feature type="domain" description="Rhodanese" evidence="4">
    <location>
        <begin position="36"/>
        <end position="143"/>
    </location>
</feature>
<dbReference type="InterPro" id="IPR045078">
    <property type="entry name" value="TST/MPST-like"/>
</dbReference>
<dbReference type="RefSeq" id="WP_104557796.1">
    <property type="nucleotide sequence ID" value="NZ_CP043476.1"/>
</dbReference>
<dbReference type="PANTHER" id="PTHR11364:SF27">
    <property type="entry name" value="SULFURTRANSFERASE"/>
    <property type="match status" value="1"/>
</dbReference>
<dbReference type="PANTHER" id="PTHR11364">
    <property type="entry name" value="THIOSULFATE SULFERTANSFERASE"/>
    <property type="match status" value="1"/>
</dbReference>
<dbReference type="InterPro" id="IPR036873">
    <property type="entry name" value="Rhodanese-like_dom_sf"/>
</dbReference>
<dbReference type="Pfam" id="PF00581">
    <property type="entry name" value="Rhodanese"/>
    <property type="match status" value="2"/>
</dbReference>
<protein>
    <submittedName>
        <fullName evidence="5">Sulfurtransferase</fullName>
    </submittedName>
</protein>